<gene>
    <name evidence="1" type="ORF">GNZ13_16570</name>
</gene>
<dbReference type="EMBL" id="WOEZ01000086">
    <property type="protein sequence ID" value="NPT56153.1"/>
    <property type="molecule type" value="Genomic_DNA"/>
</dbReference>
<dbReference type="Proteomes" id="UP000655523">
    <property type="component" value="Unassembled WGS sequence"/>
</dbReference>
<protein>
    <recommendedName>
        <fullName evidence="3">Phasin protein</fullName>
    </recommendedName>
</protein>
<dbReference type="RefSeq" id="WP_172166256.1">
    <property type="nucleotide sequence ID" value="NZ_WOEZ01000086.1"/>
</dbReference>
<reference evidence="1 2" key="1">
    <citation type="submission" date="2019-11" db="EMBL/GenBank/DDBJ databases">
        <title>Metabolism of dissolved organic matter in forest soils.</title>
        <authorList>
            <person name="Cyle K.T."/>
            <person name="Wilhelm R.C."/>
            <person name="Martinez C.E."/>
        </authorList>
    </citation>
    <scope>NUCLEOTIDE SEQUENCE [LARGE SCALE GENOMIC DNA]</scope>
    <source>
        <strain evidence="1 2">5N</strain>
    </source>
</reference>
<evidence type="ECO:0000313" key="1">
    <source>
        <dbReference type="EMBL" id="NPT56153.1"/>
    </source>
</evidence>
<evidence type="ECO:0008006" key="3">
    <source>
        <dbReference type="Google" id="ProtNLM"/>
    </source>
</evidence>
<comment type="caution">
    <text evidence="1">The sequence shown here is derived from an EMBL/GenBank/DDBJ whole genome shotgun (WGS) entry which is preliminary data.</text>
</comment>
<dbReference type="AlphaFoldDB" id="A0A972NPP0"/>
<accession>A0A972NPP0</accession>
<evidence type="ECO:0000313" key="2">
    <source>
        <dbReference type="Proteomes" id="UP000655523"/>
    </source>
</evidence>
<organism evidence="1 2">
    <name type="scientific">Paraburkholderia elongata</name>
    <dbReference type="NCBI Taxonomy" id="2675747"/>
    <lineage>
        <taxon>Bacteria</taxon>
        <taxon>Pseudomonadati</taxon>
        <taxon>Pseudomonadota</taxon>
        <taxon>Betaproteobacteria</taxon>
        <taxon>Burkholderiales</taxon>
        <taxon>Burkholderiaceae</taxon>
        <taxon>Paraburkholderia</taxon>
    </lineage>
</organism>
<keyword evidence="2" id="KW-1185">Reference proteome</keyword>
<proteinExistence type="predicted"/>
<sequence length="169" mass="18896">MTTEATTPLDVYRANLELALRMLSCGHKARQQACEFAMQRVKRDLTAINTTREAAAGAHDWNDFGESCQVMLRDYIEATTNLWQQGWVSALRQQSAYSDGIREALANWQSTWTDQWKKSIGMNPAAIPMQEWTQHFEQALGGVLEGRAPVAVPPFATLDDSAQGERHVG</sequence>
<name>A0A972NPP0_9BURK</name>